<feature type="domain" description="Peptidase S54 rhomboid" evidence="8">
    <location>
        <begin position="135"/>
        <end position="271"/>
    </location>
</feature>
<dbReference type="RefSeq" id="WP_032553385.1">
    <property type="nucleotide sequence ID" value="NZ_JFFR01000032.1"/>
</dbReference>
<dbReference type="GO" id="GO:0004252">
    <property type="term" value="F:serine-type endopeptidase activity"/>
    <property type="evidence" value="ECO:0007669"/>
    <property type="project" value="InterPro"/>
</dbReference>
<feature type="transmembrane region" description="Helical" evidence="7">
    <location>
        <begin position="138"/>
        <end position="162"/>
    </location>
</feature>
<evidence type="ECO:0000256" key="4">
    <source>
        <dbReference type="ARBA" id="ARBA00022692"/>
    </source>
</evidence>
<evidence type="ECO:0000259" key="9">
    <source>
        <dbReference type="Pfam" id="PF12122"/>
    </source>
</evidence>
<evidence type="ECO:0000256" key="1">
    <source>
        <dbReference type="ARBA" id="ARBA00004141"/>
    </source>
</evidence>
<dbReference type="OrthoDB" id="9778341at2"/>
<keyword evidence="11" id="KW-1185">Reference proteome</keyword>
<reference evidence="10 11" key="1">
    <citation type="submission" date="2014-02" db="EMBL/GenBank/DDBJ databases">
        <title>Vibrio fortis Dalian14 Genome Sequencing.</title>
        <authorList>
            <person name="Wang Y."/>
            <person name="Song L."/>
            <person name="Liu G."/>
            <person name="Ding J."/>
        </authorList>
    </citation>
    <scope>NUCLEOTIDE SEQUENCE [LARGE SCALE GENOMIC DNA]</scope>
    <source>
        <strain evidence="10 11">Dalian14</strain>
    </source>
</reference>
<dbReference type="Gene3D" id="3.30.70.2350">
    <property type="match status" value="1"/>
</dbReference>
<evidence type="ECO:0000256" key="5">
    <source>
        <dbReference type="ARBA" id="ARBA00022989"/>
    </source>
</evidence>
<organism evidence="10 11">
    <name type="scientific">Vibrio fortis</name>
    <dbReference type="NCBI Taxonomy" id="212667"/>
    <lineage>
        <taxon>Bacteria</taxon>
        <taxon>Pseudomonadati</taxon>
        <taxon>Pseudomonadota</taxon>
        <taxon>Gammaproteobacteria</taxon>
        <taxon>Vibrionales</taxon>
        <taxon>Vibrionaceae</taxon>
        <taxon>Vibrio</taxon>
    </lineage>
</organism>
<proteinExistence type="predicted"/>
<dbReference type="AlphaFoldDB" id="A0A066UQW4"/>
<dbReference type="GO" id="GO:0006508">
    <property type="term" value="P:proteolysis"/>
    <property type="evidence" value="ECO:0007669"/>
    <property type="project" value="UniProtKB-KW"/>
</dbReference>
<accession>A0A066UQW4</accession>
<evidence type="ECO:0000256" key="6">
    <source>
        <dbReference type="ARBA" id="ARBA00023136"/>
    </source>
</evidence>
<dbReference type="NCBIfam" id="TIGR04239">
    <property type="entry name" value="rhombo_GlpG"/>
    <property type="match status" value="1"/>
</dbReference>
<dbReference type="InterPro" id="IPR038236">
    <property type="entry name" value="GlpG_N_sf"/>
</dbReference>
<feature type="transmembrane region" description="Helical" evidence="7">
    <location>
        <begin position="174"/>
        <end position="194"/>
    </location>
</feature>
<evidence type="ECO:0000259" key="8">
    <source>
        <dbReference type="Pfam" id="PF01694"/>
    </source>
</evidence>
<feature type="transmembrane region" description="Helical" evidence="7">
    <location>
        <begin position="248"/>
        <end position="269"/>
    </location>
</feature>
<feature type="transmembrane region" description="Helical" evidence="7">
    <location>
        <begin position="224"/>
        <end position="242"/>
    </location>
</feature>
<evidence type="ECO:0000313" key="11">
    <source>
        <dbReference type="Proteomes" id="UP000027219"/>
    </source>
</evidence>
<dbReference type="PANTHER" id="PTHR43066:SF26">
    <property type="entry name" value="RHOMBOID PROTEASE GLPG"/>
    <property type="match status" value="1"/>
</dbReference>
<dbReference type="Pfam" id="PF01694">
    <property type="entry name" value="Rhomboid"/>
    <property type="match status" value="1"/>
</dbReference>
<evidence type="ECO:0000256" key="7">
    <source>
        <dbReference type="SAM" id="Phobius"/>
    </source>
</evidence>
<comment type="subcellular location">
    <subcellularLocation>
        <location evidence="1">Membrane</location>
        <topology evidence="1">Multi-pass membrane protein</topology>
    </subcellularLocation>
</comment>
<dbReference type="Pfam" id="PF12122">
    <property type="entry name" value="Rhomboid_N"/>
    <property type="match status" value="1"/>
</dbReference>
<dbReference type="InterPro" id="IPR022764">
    <property type="entry name" value="Peptidase_S54_rhomboid_dom"/>
</dbReference>
<feature type="transmembrane region" description="Helical" evidence="7">
    <location>
        <begin position="99"/>
        <end position="118"/>
    </location>
</feature>
<dbReference type="GO" id="GO:0016020">
    <property type="term" value="C:membrane"/>
    <property type="evidence" value="ECO:0007669"/>
    <property type="project" value="UniProtKB-SubCell"/>
</dbReference>
<evidence type="ECO:0000256" key="3">
    <source>
        <dbReference type="ARBA" id="ARBA00022519"/>
    </source>
</evidence>
<dbReference type="PANTHER" id="PTHR43066">
    <property type="entry name" value="RHOMBOID-RELATED PROTEIN"/>
    <property type="match status" value="1"/>
</dbReference>
<keyword evidence="3" id="KW-0997">Cell inner membrane</keyword>
<keyword evidence="6 7" id="KW-0472">Membrane</keyword>
<dbReference type="Proteomes" id="UP000027219">
    <property type="component" value="Unassembled WGS sequence"/>
</dbReference>
<evidence type="ECO:0000256" key="2">
    <source>
        <dbReference type="ARBA" id="ARBA00022475"/>
    </source>
</evidence>
<keyword evidence="2" id="KW-1003">Cell membrane</keyword>
<dbReference type="SUPFAM" id="SSF144091">
    <property type="entry name" value="Rhomboid-like"/>
    <property type="match status" value="1"/>
</dbReference>
<protein>
    <submittedName>
        <fullName evidence="10">Intramembrane serine protease GlpG</fullName>
    </submittedName>
</protein>
<dbReference type="InterPro" id="IPR022732">
    <property type="entry name" value="Peptidase_S54_GlpG_N"/>
</dbReference>
<gene>
    <name evidence="10" type="ORF">VFDL14_08390</name>
</gene>
<keyword evidence="10" id="KW-0378">Hydrolase</keyword>
<comment type="caution">
    <text evidence="10">The sequence shown here is derived from an EMBL/GenBank/DDBJ whole genome shotgun (WGS) entry which is preliminary data.</text>
</comment>
<keyword evidence="4 7" id="KW-0812">Transmembrane</keyword>
<keyword evidence="5 7" id="KW-1133">Transmembrane helix</keyword>
<dbReference type="EMBL" id="JFFR01000032">
    <property type="protein sequence ID" value="KDN26583.1"/>
    <property type="molecule type" value="Genomic_DNA"/>
</dbReference>
<keyword evidence="10" id="KW-0645">Protease</keyword>
<feature type="transmembrane region" description="Helical" evidence="7">
    <location>
        <begin position="200"/>
        <end position="217"/>
    </location>
</feature>
<dbReference type="STRING" id="212667.VFDL14_08390"/>
<feature type="domain" description="Peptidase S54 GlpG peptidase N-terminal" evidence="9">
    <location>
        <begin position="1"/>
        <end position="86"/>
    </location>
</feature>
<evidence type="ECO:0000313" key="10">
    <source>
        <dbReference type="EMBL" id="KDN26583.1"/>
    </source>
</evidence>
<dbReference type="InterPro" id="IPR023662">
    <property type="entry name" value="Rhomboid_protease_GlpG"/>
</dbReference>
<dbReference type="Gene3D" id="1.20.1540.10">
    <property type="entry name" value="Rhomboid-like"/>
    <property type="match status" value="1"/>
</dbReference>
<dbReference type="InterPro" id="IPR035952">
    <property type="entry name" value="Rhomboid-like_sf"/>
</dbReference>
<name>A0A066UQW4_9VIBR</name>
<sequence length="278" mass="31188">MVRLMVLNNARVAQAFIDYMASRHISIQMSPEGEGRVALWLIDAQHQVETEAELNRFLSEPNHKRYQAASWDVAETRKSQFHYHTPSFLSMIKAKAGPVTLSIMLLCVVIFALQQLGFNQQIFQILHFPALDGQQWQLWRWLSHAVLHFSVMHIAFNILWWWQLGGDIEKKLGGLKLLQIFAISSALSGAGQYWVEGANFGGLSGVVYALVGYLWVVSTKAPQLGLTIPRQIVGFMLIWLVLGYMQPFMAIANTAHLAGLIAGVGIGWIDSMKSKPIV</sequence>